<dbReference type="OrthoDB" id="1633687at2"/>
<evidence type="ECO:0000313" key="2">
    <source>
        <dbReference type="Proteomes" id="UP000316988"/>
    </source>
</evidence>
<evidence type="ECO:0000313" key="1">
    <source>
        <dbReference type="EMBL" id="TSD62203.1"/>
    </source>
</evidence>
<dbReference type="Pfam" id="PF06314">
    <property type="entry name" value="ADC"/>
    <property type="match status" value="1"/>
</dbReference>
<dbReference type="SUPFAM" id="SSF160104">
    <property type="entry name" value="Acetoacetate decarboxylase-like"/>
    <property type="match status" value="1"/>
</dbReference>
<sequence>MSQIWRNAPVKENYDPTSFFEFLKYRPANLPYFCPDQKGLTVFCRGRREQLEEILEPTPFELVDDRFAVVVTDFRNNSSYPYHDAGILLAVRFGDTVGGSFLFEFEDQHFTVASGREKWGYPKVYAHAGLDADDTTARGRVFLGDDVHLDISVDLTAEADPSAWQGLALYPHLQIRAVPEFDGPGFESFQVLSRDTSADYTLTSRHIGPATVELGDAVSFRGKRLDVLEVLGGEYKVGDFAATEENTKPTLLADLARV</sequence>
<dbReference type="InterPro" id="IPR010451">
    <property type="entry name" value="Acetoacetate_decarboxylase"/>
</dbReference>
<reference evidence="1 2" key="1">
    <citation type="submission" date="2019-07" db="EMBL/GenBank/DDBJ databases">
        <authorList>
            <person name="Zhao L.H."/>
        </authorList>
    </citation>
    <scope>NUCLEOTIDE SEQUENCE [LARGE SCALE GENOMIC DNA]</scope>
    <source>
        <strain evidence="1 2">Co35</strain>
    </source>
</reference>
<dbReference type="AlphaFoldDB" id="A0A554S767"/>
<name>A0A554S767_9ACTN</name>
<accession>A0A554S767</accession>
<dbReference type="InterPro" id="IPR023375">
    <property type="entry name" value="ADC_dom_sf"/>
</dbReference>
<keyword evidence="2" id="KW-1185">Reference proteome</keyword>
<comment type="caution">
    <text evidence="1">The sequence shown here is derived from an EMBL/GenBank/DDBJ whole genome shotgun (WGS) entry which is preliminary data.</text>
</comment>
<dbReference type="Proteomes" id="UP000316988">
    <property type="component" value="Unassembled WGS sequence"/>
</dbReference>
<dbReference type="Gene3D" id="2.40.400.10">
    <property type="entry name" value="Acetoacetate decarboxylase-like"/>
    <property type="match status" value="1"/>
</dbReference>
<protein>
    <recommendedName>
        <fullName evidence="3">Acetoacetate decarboxylase</fullName>
    </recommendedName>
</protein>
<dbReference type="GO" id="GO:0016829">
    <property type="term" value="F:lyase activity"/>
    <property type="evidence" value="ECO:0007669"/>
    <property type="project" value="InterPro"/>
</dbReference>
<proteinExistence type="predicted"/>
<dbReference type="EMBL" id="VLNT01000010">
    <property type="protein sequence ID" value="TSD62203.1"/>
    <property type="molecule type" value="Genomic_DNA"/>
</dbReference>
<gene>
    <name evidence="1" type="ORF">FNM00_12695</name>
</gene>
<evidence type="ECO:0008006" key="3">
    <source>
        <dbReference type="Google" id="ProtNLM"/>
    </source>
</evidence>
<organism evidence="1 2">
    <name type="scientific">Aeromicrobium piscarium</name>
    <dbReference type="NCBI Taxonomy" id="2590901"/>
    <lineage>
        <taxon>Bacteria</taxon>
        <taxon>Bacillati</taxon>
        <taxon>Actinomycetota</taxon>
        <taxon>Actinomycetes</taxon>
        <taxon>Propionibacteriales</taxon>
        <taxon>Nocardioidaceae</taxon>
        <taxon>Aeromicrobium</taxon>
    </lineage>
</organism>